<accession>A0A4R1RIM5</accession>
<dbReference type="SUPFAM" id="SSF117396">
    <property type="entry name" value="TM1631-like"/>
    <property type="match status" value="1"/>
</dbReference>
<dbReference type="RefSeq" id="WP_132014917.1">
    <property type="nucleotide sequence ID" value="NZ_SLUN01000016.1"/>
</dbReference>
<dbReference type="InterPro" id="IPR036520">
    <property type="entry name" value="UPF0759_sf"/>
</dbReference>
<evidence type="ECO:0000313" key="2">
    <source>
        <dbReference type="Proteomes" id="UP000295008"/>
    </source>
</evidence>
<dbReference type="OrthoDB" id="9780310at2"/>
<dbReference type="Gene3D" id="3.20.20.410">
    <property type="entry name" value="Protein of unknown function UPF0759"/>
    <property type="match status" value="1"/>
</dbReference>
<keyword evidence="2" id="KW-1185">Reference proteome</keyword>
<protein>
    <submittedName>
        <fullName evidence="1">Uncharacterized protein YecE (DUF72 family)</fullName>
    </submittedName>
</protein>
<comment type="caution">
    <text evidence="1">The sequence shown here is derived from an EMBL/GenBank/DDBJ whole genome shotgun (WGS) entry which is preliminary data.</text>
</comment>
<dbReference type="PANTHER" id="PTHR30348:SF4">
    <property type="entry name" value="DUF72 DOMAIN-CONTAINING PROTEIN"/>
    <property type="match status" value="1"/>
</dbReference>
<sequence length="245" mass="27172">MADIYIGISGFSYSEWRGIFYPPGLPDAEMLPYYAARFPTVELNNTAYRLPAVTTLQRWAAAVGPEFRFGVKARRTLTVAEEPDPALLRLFLSRIVELGAKLGPVLFQFPPARGAAEVDRLVAALAAATDFSQSLLNHCFVEMRNPALLQPGFFDFLAGQGLGICLNDQFLRPGDWPEPSGGAAYLRLRSAPYSAAQLEPILAKLEGWRSRGWDCYVYCRHERSAPALAELLQRLVAAQKTSKIY</sequence>
<dbReference type="Proteomes" id="UP000295008">
    <property type="component" value="Unassembled WGS sequence"/>
</dbReference>
<dbReference type="EMBL" id="SLUN01000016">
    <property type="protein sequence ID" value="TCL65958.1"/>
    <property type="molecule type" value="Genomic_DNA"/>
</dbReference>
<organism evidence="1 2">
    <name type="scientific">Hydrogenispora ethanolica</name>
    <dbReference type="NCBI Taxonomy" id="1082276"/>
    <lineage>
        <taxon>Bacteria</taxon>
        <taxon>Bacillati</taxon>
        <taxon>Bacillota</taxon>
        <taxon>Hydrogenispora</taxon>
    </lineage>
</organism>
<reference evidence="1 2" key="1">
    <citation type="submission" date="2019-03" db="EMBL/GenBank/DDBJ databases">
        <title>Genomic Encyclopedia of Type Strains, Phase IV (KMG-IV): sequencing the most valuable type-strain genomes for metagenomic binning, comparative biology and taxonomic classification.</title>
        <authorList>
            <person name="Goeker M."/>
        </authorList>
    </citation>
    <scope>NUCLEOTIDE SEQUENCE [LARGE SCALE GENOMIC DNA]</scope>
    <source>
        <strain evidence="1 2">LX-B</strain>
    </source>
</reference>
<evidence type="ECO:0000313" key="1">
    <source>
        <dbReference type="EMBL" id="TCL65958.1"/>
    </source>
</evidence>
<dbReference type="PANTHER" id="PTHR30348">
    <property type="entry name" value="UNCHARACTERIZED PROTEIN YECE"/>
    <property type="match status" value="1"/>
</dbReference>
<dbReference type="Pfam" id="PF01904">
    <property type="entry name" value="DUF72"/>
    <property type="match status" value="1"/>
</dbReference>
<dbReference type="AlphaFoldDB" id="A0A4R1RIM5"/>
<gene>
    <name evidence="1" type="ORF">EDC14_101688</name>
</gene>
<dbReference type="InterPro" id="IPR002763">
    <property type="entry name" value="DUF72"/>
</dbReference>
<proteinExistence type="predicted"/>
<name>A0A4R1RIM5_HYDET</name>